<reference evidence="3 4" key="1">
    <citation type="journal article" date="2018" name="Nat. Ecol. Evol.">
        <title>Shark genomes provide insights into elasmobranch evolution and the origin of vertebrates.</title>
        <authorList>
            <person name="Hara Y"/>
            <person name="Yamaguchi K"/>
            <person name="Onimaru K"/>
            <person name="Kadota M"/>
            <person name="Koyanagi M"/>
            <person name="Keeley SD"/>
            <person name="Tatsumi K"/>
            <person name="Tanaka K"/>
            <person name="Motone F"/>
            <person name="Kageyama Y"/>
            <person name="Nozu R"/>
            <person name="Adachi N"/>
            <person name="Nishimura O"/>
            <person name="Nakagawa R"/>
            <person name="Tanegashima C"/>
            <person name="Kiyatake I"/>
            <person name="Matsumoto R"/>
            <person name="Murakumo K"/>
            <person name="Nishida K"/>
            <person name="Terakita A"/>
            <person name="Kuratani S"/>
            <person name="Sato K"/>
            <person name="Hyodo S Kuraku.S."/>
        </authorList>
    </citation>
    <scope>NUCLEOTIDE SEQUENCE [LARGE SCALE GENOMIC DNA]</scope>
</reference>
<dbReference type="OMA" id="YLYGPYK"/>
<evidence type="ECO:0000256" key="2">
    <source>
        <dbReference type="ARBA" id="ARBA00040746"/>
    </source>
</evidence>
<sequence>MIVAPAAERNKEPILAVIRQQLSSRGRAPALALELASGSGQHLVHFAQALPNVLWQPSEVEPRALESISAYIAATKVSNVEQPLNIDCSQSWETWGGLKPNSFDLIVNINMIHITEIKCTEGLFKGAGQLLKPEALLITYGPYAINGVITPQSNVDFDLSLRQRNPSWGLRDISLLKKLAEENGMTFKQMVDMPANNKCVIFQKWSTV</sequence>
<evidence type="ECO:0000313" key="4">
    <source>
        <dbReference type="Proteomes" id="UP000287033"/>
    </source>
</evidence>
<dbReference type="InterPro" id="IPR029063">
    <property type="entry name" value="SAM-dependent_MTases_sf"/>
</dbReference>
<dbReference type="Gene3D" id="3.40.50.150">
    <property type="entry name" value="Vaccinia Virus protein VP39"/>
    <property type="match status" value="1"/>
</dbReference>
<dbReference type="EMBL" id="BEZZ01000722">
    <property type="protein sequence ID" value="GCC35598.1"/>
    <property type="molecule type" value="Genomic_DNA"/>
</dbReference>
<keyword evidence="4" id="KW-1185">Reference proteome</keyword>
<dbReference type="PANTHER" id="PTHR20974">
    <property type="entry name" value="UPF0585 PROTEIN CG18661"/>
    <property type="match status" value="1"/>
</dbReference>
<evidence type="ECO:0000256" key="1">
    <source>
        <dbReference type="ARBA" id="ARBA00008308"/>
    </source>
</evidence>
<dbReference type="AlphaFoldDB" id="A0A401SYX8"/>
<dbReference type="SUPFAM" id="SSF53335">
    <property type="entry name" value="S-adenosyl-L-methionine-dependent methyltransferases"/>
    <property type="match status" value="1"/>
</dbReference>
<organism evidence="3 4">
    <name type="scientific">Chiloscyllium punctatum</name>
    <name type="common">Brownbanded bambooshark</name>
    <name type="synonym">Hemiscyllium punctatum</name>
    <dbReference type="NCBI Taxonomy" id="137246"/>
    <lineage>
        <taxon>Eukaryota</taxon>
        <taxon>Metazoa</taxon>
        <taxon>Chordata</taxon>
        <taxon>Craniata</taxon>
        <taxon>Vertebrata</taxon>
        <taxon>Chondrichthyes</taxon>
        <taxon>Elasmobranchii</taxon>
        <taxon>Galeomorphii</taxon>
        <taxon>Galeoidea</taxon>
        <taxon>Orectolobiformes</taxon>
        <taxon>Hemiscylliidae</taxon>
        <taxon>Chiloscyllium</taxon>
    </lineage>
</organism>
<protein>
    <recommendedName>
        <fullName evidence="2">Methyltransferase-like 26</fullName>
    </recommendedName>
</protein>
<dbReference type="Pfam" id="PF06080">
    <property type="entry name" value="DUF938"/>
    <property type="match status" value="1"/>
</dbReference>
<comment type="caution">
    <text evidence="3">The sequence shown here is derived from an EMBL/GenBank/DDBJ whole genome shotgun (WGS) entry which is preliminary data.</text>
</comment>
<accession>A0A401SYX8</accession>
<comment type="similarity">
    <text evidence="1">Belongs to the UPF0585 family.</text>
</comment>
<dbReference type="PANTHER" id="PTHR20974:SF2">
    <property type="entry name" value="METHYLTRANSFERASE-LIKE 26"/>
    <property type="match status" value="1"/>
</dbReference>
<gene>
    <name evidence="3" type="ORF">chiPu_0014084</name>
</gene>
<dbReference type="OrthoDB" id="10258744at2759"/>
<dbReference type="InterPro" id="IPR010342">
    <property type="entry name" value="DUF938"/>
</dbReference>
<dbReference type="Proteomes" id="UP000287033">
    <property type="component" value="Unassembled WGS sequence"/>
</dbReference>
<evidence type="ECO:0000313" key="3">
    <source>
        <dbReference type="EMBL" id="GCC35598.1"/>
    </source>
</evidence>
<dbReference type="STRING" id="137246.A0A401SYX8"/>
<name>A0A401SYX8_CHIPU</name>
<proteinExistence type="inferred from homology"/>